<keyword evidence="2" id="KW-1185">Reference proteome</keyword>
<evidence type="ECO:0000313" key="1">
    <source>
        <dbReference type="EMBL" id="KAJ9074343.1"/>
    </source>
</evidence>
<protein>
    <submittedName>
        <fullName evidence="1">Atp2, beta subunit of the F1 sector of mitochondrial F1F0 ATP synthase</fullName>
    </submittedName>
</protein>
<reference evidence="1" key="1">
    <citation type="submission" date="2022-04" db="EMBL/GenBank/DDBJ databases">
        <title>Genome of the entomopathogenic fungus Entomophthora muscae.</title>
        <authorList>
            <person name="Elya C."/>
            <person name="Lovett B.R."/>
            <person name="Lee E."/>
            <person name="Macias A.M."/>
            <person name="Hajek A.E."/>
            <person name="De Bivort B.L."/>
            <person name="Kasson M.T."/>
            <person name="De Fine Licht H.H."/>
            <person name="Stajich J.E."/>
        </authorList>
    </citation>
    <scope>NUCLEOTIDE SEQUENCE</scope>
    <source>
        <strain evidence="1">Berkeley</strain>
    </source>
</reference>
<accession>A0ACC2TIG3</accession>
<dbReference type="Proteomes" id="UP001165960">
    <property type="component" value="Unassembled WGS sequence"/>
</dbReference>
<comment type="caution">
    <text evidence="1">The sequence shown here is derived from an EMBL/GenBank/DDBJ whole genome shotgun (WGS) entry which is preliminary data.</text>
</comment>
<dbReference type="EMBL" id="QTSX02002862">
    <property type="protein sequence ID" value="KAJ9074343.1"/>
    <property type="molecule type" value="Genomic_DNA"/>
</dbReference>
<organism evidence="1 2">
    <name type="scientific">Entomophthora muscae</name>
    <dbReference type="NCBI Taxonomy" id="34485"/>
    <lineage>
        <taxon>Eukaryota</taxon>
        <taxon>Fungi</taxon>
        <taxon>Fungi incertae sedis</taxon>
        <taxon>Zoopagomycota</taxon>
        <taxon>Entomophthoromycotina</taxon>
        <taxon>Entomophthoromycetes</taxon>
        <taxon>Entomophthorales</taxon>
        <taxon>Entomophthoraceae</taxon>
        <taxon>Entomophthora</taxon>
    </lineage>
</organism>
<gene>
    <name evidence="1" type="primary">ATP2_1</name>
    <name evidence="1" type="ORF">DSO57_1007495</name>
</gene>
<proteinExistence type="predicted"/>
<name>A0ACC2TIG3_9FUNG</name>
<sequence>MTIITRSVTRVAQRAKLSSALRNVRSYSTEKTYAGQIRSVIGAVVDVQFEQDSLPPF</sequence>
<evidence type="ECO:0000313" key="2">
    <source>
        <dbReference type="Proteomes" id="UP001165960"/>
    </source>
</evidence>